<evidence type="ECO:0000313" key="4">
    <source>
        <dbReference type="Proteomes" id="UP000054053"/>
    </source>
</evidence>
<dbReference type="PANTHER" id="PTHR31654:SF0">
    <property type="entry name" value="SECRETED BETA-GLUCOSIDASE ADG3-RELATED"/>
    <property type="match status" value="1"/>
</dbReference>
<dbReference type="Proteomes" id="UP000054053">
    <property type="component" value="Unassembled WGS sequence"/>
</dbReference>
<feature type="region of interest" description="Disordered" evidence="2">
    <location>
        <begin position="26"/>
        <end position="51"/>
    </location>
</feature>
<evidence type="ECO:0000313" key="3">
    <source>
        <dbReference type="EMBL" id="GAO16009.1"/>
    </source>
</evidence>
<dbReference type="InterPro" id="IPR053088">
    <property type="entry name" value="Beta-glucosidase/SUN-like"/>
</dbReference>
<comment type="caution">
    <text evidence="3">The sequence shown here is derived from an EMBL/GenBank/DDBJ whole genome shotgun (WGS) entry which is preliminary data.</text>
</comment>
<reference evidence="4" key="1">
    <citation type="journal article" date="2016" name="Genome Announc.">
        <title>Genome sequence of Ustilaginoidea virens IPU010, a rice pathogenic fungus causing false smut.</title>
        <authorList>
            <person name="Kumagai T."/>
            <person name="Ishii T."/>
            <person name="Terai G."/>
            <person name="Umemura M."/>
            <person name="Machida M."/>
            <person name="Asai K."/>
        </authorList>
    </citation>
    <scope>NUCLEOTIDE SEQUENCE [LARGE SCALE GENOMIC DNA]</scope>
    <source>
        <strain evidence="4">IPU010</strain>
    </source>
</reference>
<organism evidence="3 4">
    <name type="scientific">Ustilaginoidea virens</name>
    <name type="common">Rice false smut fungus</name>
    <name type="synonym">Villosiclava virens</name>
    <dbReference type="NCBI Taxonomy" id="1159556"/>
    <lineage>
        <taxon>Eukaryota</taxon>
        <taxon>Fungi</taxon>
        <taxon>Dikarya</taxon>
        <taxon>Ascomycota</taxon>
        <taxon>Pezizomycotina</taxon>
        <taxon>Sordariomycetes</taxon>
        <taxon>Hypocreomycetidae</taxon>
        <taxon>Hypocreales</taxon>
        <taxon>Clavicipitaceae</taxon>
        <taxon>Ustilaginoidea</taxon>
    </lineage>
</organism>
<evidence type="ECO:0000256" key="2">
    <source>
        <dbReference type="SAM" id="MobiDB-lite"/>
    </source>
</evidence>
<feature type="compositionally biased region" description="Basic residues" evidence="2">
    <location>
        <begin position="27"/>
        <end position="47"/>
    </location>
</feature>
<dbReference type="Pfam" id="PF03856">
    <property type="entry name" value="SUN"/>
    <property type="match status" value="1"/>
</dbReference>
<gene>
    <name evidence="3" type="ORF">UVI_02055880</name>
</gene>
<dbReference type="InterPro" id="IPR005556">
    <property type="entry name" value="SUN"/>
</dbReference>
<name>A0A1B5KY69_USTVR</name>
<protein>
    <recommendedName>
        <fullName evidence="5">SUN domain protein (Adg3)</fullName>
    </recommendedName>
</protein>
<comment type="similarity">
    <text evidence="1">Belongs to the SUN family.</text>
</comment>
<evidence type="ECO:0000256" key="1">
    <source>
        <dbReference type="ARBA" id="ARBA00010579"/>
    </source>
</evidence>
<dbReference type="EMBL" id="BBTG02000046">
    <property type="protein sequence ID" value="GAO16009.1"/>
    <property type="molecule type" value="Genomic_DNA"/>
</dbReference>
<sequence length="379" mass="40433">MKPSVLYAVFGTSALLNAGSYASSSHQRSHKAHRRLSHLNHSRAHLHSRAESDTLVKRGTCAFPTDDPDLVAITPHMKNAGWAMSPDQECKPGHYCPIACKPGMVMAQWDPDSTYTYPASMNGGLYCDQNGNVKKPFPDKPNCVHGTGAVKAVNKCGGVMSWCQTVLPGNEAMLIPTVVSSEAVIAVPGQSYWQSTAAHYYINPPGTGPEGCLWGSPILPIGNWGIYVAGANTDGNGNTFVKIGYNPIWQSSSLVATKPSFGVRIECPDGGCTGLPCEIDPTSATSGTVKSKLAAIGAGGAAFCVVTVSKGSTAHIVSFDGSNGKSAHQYASAHNEYNSIDNFNTRDYHKECTDIDEHSSDYLYLFVLVNLGIFRILVL</sequence>
<dbReference type="AlphaFoldDB" id="A0A1B5KY69"/>
<proteinExistence type="inferred from homology"/>
<accession>A0A1B5KY69</accession>
<evidence type="ECO:0008006" key="5">
    <source>
        <dbReference type="Google" id="ProtNLM"/>
    </source>
</evidence>
<dbReference type="PANTHER" id="PTHR31654">
    <property type="entry name" value="SECRETED BETA-GLUCOSIDASE ADG3-RELATED"/>
    <property type="match status" value="1"/>
</dbReference>